<dbReference type="Pfam" id="PF25597">
    <property type="entry name" value="SH3_retrovirus"/>
    <property type="match status" value="1"/>
</dbReference>
<keyword evidence="1" id="KW-0862">Zinc</keyword>
<dbReference type="InterPro" id="IPR054722">
    <property type="entry name" value="PolX-like_BBD"/>
</dbReference>
<gene>
    <name evidence="4" type="ORF">CB5_LOCUS26031</name>
</gene>
<dbReference type="PANTHER" id="PTHR43349">
    <property type="entry name" value="PINORESINOL REDUCTASE-RELATED"/>
    <property type="match status" value="1"/>
</dbReference>
<sequence>MAAEKSRILIIGERGTSGGPAPPRVHGLRVTLLKGDLYDHASLVNAIKNVDVVISTVGFFQLADQTKIIAAIKEAGNIKRFLPSEFGNDVDRTNAVEPAKSAFAIKAGATGLPTDKVTILGDGNTKAIFVDENDIGTYTIKAADDPRTLNKTLVYVPEEEVLKQIQEAPIPLNVALAISHSVFVKGDHTNFEIEPSFGVEASELYPDVKYTTVDEYLNRALLADELRKKVTLGSSEGETEALIVRGRYKERENMSRNFSRSKSKNRSKSRNRNDKRLCWFCGKSGHMKKDCLKRKGSNGGRDNGESSSSKQNSESNNEAHQVEETTSGVIDDEVLMAGSSSVFHQNWILDSGVTHHMCPHRSWFITYEECDGGTISMGNNSTRRTVGVGSVRLRMYDGMVRVLENVRHVPDLKKGLISLSELDNKGYKFTGQGGVIKVSKGVKGYRLWDPVAHKIITSCDVHFDESNVLKKGVEHESIEEEEIRNDTQNFELPSSTFSPNEDIESEDTPVEYGEVKLAELLEEEGADIIQTEGGKCSTPTKPGVLGLIEKATPTLAAAYSISRAVTVPVMCSSGLSAVTAPMALTAGAAGVGLNLAKFVVTDLCIVTGSWLAS</sequence>
<dbReference type="SUPFAM" id="SSF51735">
    <property type="entry name" value="NAD(P)-binding Rossmann-fold domains"/>
    <property type="match status" value="1"/>
</dbReference>
<dbReference type="Pfam" id="PF00098">
    <property type="entry name" value="zf-CCHC"/>
    <property type="match status" value="1"/>
</dbReference>
<dbReference type="Pfam" id="PF22936">
    <property type="entry name" value="Pol_BBD"/>
    <property type="match status" value="1"/>
</dbReference>
<dbReference type="InterPro" id="IPR036291">
    <property type="entry name" value="NAD(P)-bd_dom_sf"/>
</dbReference>
<reference evidence="4" key="1">
    <citation type="submission" date="2020-07" db="EMBL/GenBank/DDBJ databases">
        <authorList>
            <person name="Lin J."/>
        </authorList>
    </citation>
    <scope>NUCLEOTIDE SEQUENCE</scope>
</reference>
<dbReference type="GO" id="GO:0008270">
    <property type="term" value="F:zinc ion binding"/>
    <property type="evidence" value="ECO:0007669"/>
    <property type="project" value="UniProtKB-KW"/>
</dbReference>
<dbReference type="Pfam" id="PF05368">
    <property type="entry name" value="NmrA"/>
    <property type="match status" value="2"/>
</dbReference>
<dbReference type="PROSITE" id="PS50158">
    <property type="entry name" value="ZF_CCHC"/>
    <property type="match status" value="1"/>
</dbReference>
<dbReference type="PANTHER" id="PTHR43349:SF93">
    <property type="entry name" value="ISOFLAVONE REDUCTASE HOMOLOG P3-RELATED"/>
    <property type="match status" value="1"/>
</dbReference>
<dbReference type="InterPro" id="IPR007570">
    <property type="entry name" value="Uncharacterised_Ycf23"/>
</dbReference>
<dbReference type="Gene3D" id="4.10.60.10">
    <property type="entry name" value="Zinc finger, CCHC-type"/>
    <property type="match status" value="1"/>
</dbReference>
<dbReference type="AlphaFoldDB" id="A0A6V7QI77"/>
<keyword evidence="1" id="KW-0863">Zinc-finger</keyword>
<dbReference type="Pfam" id="PF04481">
    <property type="entry name" value="DUF561"/>
    <property type="match status" value="1"/>
</dbReference>
<dbReference type="InterPro" id="IPR001878">
    <property type="entry name" value="Znf_CCHC"/>
</dbReference>
<organism evidence="4">
    <name type="scientific">Ananas comosus var. bracteatus</name>
    <name type="common">red pineapple</name>
    <dbReference type="NCBI Taxonomy" id="296719"/>
    <lineage>
        <taxon>Eukaryota</taxon>
        <taxon>Viridiplantae</taxon>
        <taxon>Streptophyta</taxon>
        <taxon>Embryophyta</taxon>
        <taxon>Tracheophyta</taxon>
        <taxon>Spermatophyta</taxon>
        <taxon>Magnoliopsida</taxon>
        <taxon>Liliopsida</taxon>
        <taxon>Poales</taxon>
        <taxon>Bromeliaceae</taxon>
        <taxon>Bromelioideae</taxon>
        <taxon>Ananas</taxon>
    </lineage>
</organism>
<dbReference type="InterPro" id="IPR008030">
    <property type="entry name" value="NmrA-like"/>
</dbReference>
<dbReference type="Gene3D" id="3.40.50.720">
    <property type="entry name" value="NAD(P)-binding Rossmann-like Domain"/>
    <property type="match status" value="1"/>
</dbReference>
<feature type="compositionally biased region" description="Low complexity" evidence="2">
    <location>
        <begin position="305"/>
        <end position="318"/>
    </location>
</feature>
<dbReference type="InterPro" id="IPR036875">
    <property type="entry name" value="Znf_CCHC_sf"/>
</dbReference>
<protein>
    <recommendedName>
        <fullName evidence="3">CCHC-type domain-containing protein</fullName>
    </recommendedName>
</protein>
<proteinExistence type="predicted"/>
<dbReference type="SMART" id="SM00343">
    <property type="entry name" value="ZnF_C2HC"/>
    <property type="match status" value="1"/>
</dbReference>
<dbReference type="InterPro" id="IPR050608">
    <property type="entry name" value="NmrA-type/Isoflavone_red_sf"/>
</dbReference>
<keyword evidence="1" id="KW-0479">Metal-binding</keyword>
<evidence type="ECO:0000256" key="1">
    <source>
        <dbReference type="PROSITE-ProRule" id="PRU00047"/>
    </source>
</evidence>
<dbReference type="InterPro" id="IPR057670">
    <property type="entry name" value="SH3_retrovirus"/>
</dbReference>
<accession>A0A6V7QI77</accession>
<feature type="region of interest" description="Disordered" evidence="2">
    <location>
        <begin position="291"/>
        <end position="329"/>
    </location>
</feature>
<dbReference type="SUPFAM" id="SSF57756">
    <property type="entry name" value="Retrovirus zinc finger-like domains"/>
    <property type="match status" value="1"/>
</dbReference>
<dbReference type="SUPFAM" id="SSF51569">
    <property type="entry name" value="Aldolase"/>
    <property type="match status" value="1"/>
</dbReference>
<evidence type="ECO:0000259" key="3">
    <source>
        <dbReference type="PROSITE" id="PS50158"/>
    </source>
</evidence>
<evidence type="ECO:0000313" key="4">
    <source>
        <dbReference type="EMBL" id="CAD1842820.1"/>
    </source>
</evidence>
<evidence type="ECO:0000256" key="2">
    <source>
        <dbReference type="SAM" id="MobiDB-lite"/>
    </source>
</evidence>
<feature type="domain" description="CCHC-type" evidence="3">
    <location>
        <begin position="278"/>
        <end position="291"/>
    </location>
</feature>
<dbReference type="GO" id="GO:0003676">
    <property type="term" value="F:nucleic acid binding"/>
    <property type="evidence" value="ECO:0007669"/>
    <property type="project" value="InterPro"/>
</dbReference>
<dbReference type="EMBL" id="LR862136">
    <property type="protein sequence ID" value="CAD1842820.1"/>
    <property type="molecule type" value="Genomic_DNA"/>
</dbReference>
<name>A0A6V7QI77_ANACO</name>